<dbReference type="Gene3D" id="3.20.20.210">
    <property type="match status" value="1"/>
</dbReference>
<feature type="domain" description="Uroporphyrinogen decarboxylase (URO-D)" evidence="1">
    <location>
        <begin position="4"/>
        <end position="321"/>
    </location>
</feature>
<dbReference type="Pfam" id="PF01208">
    <property type="entry name" value="URO-D"/>
    <property type="match status" value="1"/>
</dbReference>
<dbReference type="SUPFAM" id="SSF51726">
    <property type="entry name" value="UROD/MetE-like"/>
    <property type="match status" value="1"/>
</dbReference>
<evidence type="ECO:0000259" key="1">
    <source>
        <dbReference type="Pfam" id="PF01208"/>
    </source>
</evidence>
<comment type="caution">
    <text evidence="2">The sequence shown here is derived from an EMBL/GenBank/DDBJ whole genome shotgun (WGS) entry which is preliminary data.</text>
</comment>
<dbReference type="InterPro" id="IPR000257">
    <property type="entry name" value="Uroporphyrinogen_deCOase"/>
</dbReference>
<accession>A0A644WKN7</accession>
<dbReference type="GO" id="GO:0006779">
    <property type="term" value="P:porphyrin-containing compound biosynthetic process"/>
    <property type="evidence" value="ECO:0007669"/>
    <property type="project" value="InterPro"/>
</dbReference>
<protein>
    <recommendedName>
        <fullName evidence="1">Uroporphyrinogen decarboxylase (URO-D) domain-containing protein</fullName>
    </recommendedName>
</protein>
<sequence length="329" mass="36630">MTTNRERILQVFNNEPVDRVPVGFWFHFLPDGDERYAGLERPELIAENIEGHKKYIQEFDPDFVKIMSDGYFGHPSLRGKKFENPEDLLAVQPLPSDHPWIEGQVALVKEVVQAAGSDRSSFYNIFSPLTVLRQELSNAKVGKFFKTNPEIIQKIVNVFAQDQAEVARRVITEGGAEGIYLSVQTPEDQIISGEDYTQYIRASEDVVLAAANAVSQYNILHICGYRGHKNDVKIWQDAEAAVINWAVTFEPLSLEEGKQIFAGRAVIGGFNNNPGELLDAGSKEAIEAETERLLKNAGKTGVILGADCTVPSTIDIARLNWVRRKAASL</sequence>
<dbReference type="InterPro" id="IPR038071">
    <property type="entry name" value="UROD/MetE-like_sf"/>
</dbReference>
<organism evidence="2">
    <name type="scientific">bioreactor metagenome</name>
    <dbReference type="NCBI Taxonomy" id="1076179"/>
    <lineage>
        <taxon>unclassified sequences</taxon>
        <taxon>metagenomes</taxon>
        <taxon>ecological metagenomes</taxon>
    </lineage>
</organism>
<gene>
    <name evidence="2" type="ORF">SDC9_50391</name>
</gene>
<dbReference type="PANTHER" id="PTHR47099">
    <property type="entry name" value="METHYLCOBAMIDE:COM METHYLTRANSFERASE MTBA"/>
    <property type="match status" value="1"/>
</dbReference>
<reference evidence="2" key="1">
    <citation type="submission" date="2019-08" db="EMBL/GenBank/DDBJ databases">
        <authorList>
            <person name="Kucharzyk K."/>
            <person name="Murdoch R.W."/>
            <person name="Higgins S."/>
            <person name="Loffler F."/>
        </authorList>
    </citation>
    <scope>NUCLEOTIDE SEQUENCE</scope>
</reference>
<dbReference type="GO" id="GO:0004853">
    <property type="term" value="F:uroporphyrinogen decarboxylase activity"/>
    <property type="evidence" value="ECO:0007669"/>
    <property type="project" value="InterPro"/>
</dbReference>
<dbReference type="AlphaFoldDB" id="A0A644WKN7"/>
<dbReference type="PANTHER" id="PTHR47099:SF1">
    <property type="entry name" value="METHYLCOBAMIDE:COM METHYLTRANSFERASE MTBA"/>
    <property type="match status" value="1"/>
</dbReference>
<dbReference type="EMBL" id="VSSQ01001011">
    <property type="protein sequence ID" value="MPM04121.1"/>
    <property type="molecule type" value="Genomic_DNA"/>
</dbReference>
<proteinExistence type="predicted"/>
<evidence type="ECO:0000313" key="2">
    <source>
        <dbReference type="EMBL" id="MPM04121.1"/>
    </source>
</evidence>
<dbReference type="InterPro" id="IPR052024">
    <property type="entry name" value="Methanogen_methyltrans"/>
</dbReference>
<name>A0A644WKN7_9ZZZZ</name>